<accession>A0A0E3P775</accession>
<dbReference type="AlphaFoldDB" id="A0A0E3P775"/>
<evidence type="ECO:0000256" key="1">
    <source>
        <dbReference type="ARBA" id="ARBA00023595"/>
    </source>
</evidence>
<dbReference type="InterPro" id="IPR052265">
    <property type="entry name" value="Gamma-CA"/>
</dbReference>
<dbReference type="SUPFAM" id="SSF51161">
    <property type="entry name" value="Trimeric LpxA-like enzymes"/>
    <property type="match status" value="1"/>
</dbReference>
<comment type="similarity">
    <text evidence="1">Belongs to the gamma-class carbonic anhydrase family.</text>
</comment>
<dbReference type="InterPro" id="IPR011004">
    <property type="entry name" value="Trimer_LpxA-like_sf"/>
</dbReference>
<dbReference type="Proteomes" id="UP000033111">
    <property type="component" value="Chromosome"/>
</dbReference>
<dbReference type="RefSeq" id="WP_048173505.1">
    <property type="nucleotide sequence ID" value="NZ_CP009506.1"/>
</dbReference>
<evidence type="ECO:0000313" key="2">
    <source>
        <dbReference type="EMBL" id="AKB29700.1"/>
    </source>
</evidence>
<dbReference type="InterPro" id="IPR001451">
    <property type="entry name" value="Hexapep"/>
</dbReference>
<dbReference type="EMBL" id="CP009506">
    <property type="protein sequence ID" value="AKB29700.1"/>
    <property type="molecule type" value="Genomic_DNA"/>
</dbReference>
<gene>
    <name evidence="2" type="ORF">MSSIT_2981</name>
</gene>
<organism evidence="2 3">
    <name type="scientific">Methanosarcina siciliae T4/M</name>
    <dbReference type="NCBI Taxonomy" id="1434120"/>
    <lineage>
        <taxon>Archaea</taxon>
        <taxon>Methanobacteriati</taxon>
        <taxon>Methanobacteriota</taxon>
        <taxon>Stenosarchaea group</taxon>
        <taxon>Methanomicrobia</taxon>
        <taxon>Methanosarcinales</taxon>
        <taxon>Methanosarcinaceae</taxon>
        <taxon>Methanosarcina</taxon>
    </lineage>
</organism>
<keyword evidence="3" id="KW-1185">Reference proteome</keyword>
<keyword evidence="2" id="KW-0456">Lyase</keyword>
<dbReference type="HOGENOM" id="CLU_064827_3_1_2"/>
<name>A0A0E3P775_9EURY</name>
<dbReference type="Gene3D" id="2.160.10.10">
    <property type="entry name" value="Hexapeptide repeat proteins"/>
    <property type="match status" value="1"/>
</dbReference>
<protein>
    <submittedName>
        <fullName evidence="2">Carbonic anhydrase, gamma class</fullName>
        <ecNumber evidence="2">4.2.1.1</ecNumber>
    </submittedName>
</protein>
<dbReference type="GO" id="GO:0004089">
    <property type="term" value="F:carbonate dehydratase activity"/>
    <property type="evidence" value="ECO:0007669"/>
    <property type="project" value="UniProtKB-EC"/>
</dbReference>
<dbReference type="InterPro" id="IPR047223">
    <property type="entry name" value="CA_gamma_LbH"/>
</dbReference>
<dbReference type="EC" id="4.2.1.1" evidence="2"/>
<dbReference type="Pfam" id="PF00132">
    <property type="entry name" value="Hexapep"/>
    <property type="match status" value="1"/>
</dbReference>
<evidence type="ECO:0000313" key="3">
    <source>
        <dbReference type="Proteomes" id="UP000033111"/>
    </source>
</evidence>
<reference evidence="2 3" key="1">
    <citation type="submission" date="2014-07" db="EMBL/GenBank/DDBJ databases">
        <title>Methanogenic archaea and the global carbon cycle.</title>
        <authorList>
            <person name="Henriksen J.R."/>
            <person name="Luke J."/>
            <person name="Reinhart S."/>
            <person name="Benedict M.N."/>
            <person name="Youngblut N.D."/>
            <person name="Metcalf M.E."/>
            <person name="Whitaker R.J."/>
            <person name="Metcalf W.W."/>
        </authorList>
    </citation>
    <scope>NUCLEOTIDE SEQUENCE [LARGE SCALE GENOMIC DNA]</scope>
    <source>
        <strain evidence="2 3">T4/M</strain>
    </source>
</reference>
<dbReference type="GeneID" id="24861878"/>
<proteinExistence type="inferred from homology"/>
<dbReference type="KEGG" id="msw:MSSIT_2981"/>
<dbReference type="OrthoDB" id="10940at2157"/>
<dbReference type="PATRIC" id="fig|1434120.4.peg.3873"/>
<dbReference type="PANTHER" id="PTHR43360">
    <property type="entry name" value="CARBON DIOXIDE CONCENTRATING MECHANISM PROTEIN CCMM"/>
    <property type="match status" value="1"/>
</dbReference>
<sequence>MNLPNPHKQHPRVSKRAWISETAVIIGNVSVGDDVFVGPNAVLRADEPGSSITVQSGCNIQDNVVVHSLSHSDVLVGKNTSLAHSCIVHGPCRIGEGCFIGFGAVVFDCTLGKDTLVLHRAIIRGVDISSCRMIPDGTVITGQACADALGPITKDLNRFKRSVVKANIELVEGYMKLREEN</sequence>
<dbReference type="PANTHER" id="PTHR43360:SF1">
    <property type="entry name" value="CARBOXYSOME ASSEMBLY PROTEIN CCMM"/>
    <property type="match status" value="1"/>
</dbReference>
<dbReference type="CDD" id="cd00710">
    <property type="entry name" value="LbH_gamma_CA"/>
    <property type="match status" value="1"/>
</dbReference>